<evidence type="ECO:0000313" key="2">
    <source>
        <dbReference type="Proteomes" id="UP001487740"/>
    </source>
</evidence>
<name>A0AAW0SA82_SCYPA</name>
<dbReference type="EMBL" id="JARAKH010006380">
    <property type="protein sequence ID" value="KAK8372001.1"/>
    <property type="molecule type" value="Genomic_DNA"/>
</dbReference>
<keyword evidence="2" id="KW-1185">Reference proteome</keyword>
<dbReference type="Proteomes" id="UP001487740">
    <property type="component" value="Unassembled WGS sequence"/>
</dbReference>
<protein>
    <submittedName>
        <fullName evidence="1">Uncharacterized protein</fullName>
    </submittedName>
</protein>
<comment type="caution">
    <text evidence="1">The sequence shown here is derived from an EMBL/GenBank/DDBJ whole genome shotgun (WGS) entry which is preliminary data.</text>
</comment>
<sequence>MIHYLRNDKDPKKRVNLASNNGLFNFEQFMTTNEGHGGTVFREAFYNDASAAATAHGKISYMDHQRPCHADGYEEEATDFVKKDEENNIEEEEEEEGLIPATKKRSAKLSLEKSRQRILNCMVYDNVLFNKNVDPNTLGLKLLMCDKLRVDDRVYEQLCNLVDQLTSSKDMTMKGRVGKERVSALDEMIASVEIDFNRVVDICADRMVQHCKKCPIVMLDNKNERLFKKVLDLLAGKVSCTASCINATLCYCAHWLCGK</sequence>
<gene>
    <name evidence="1" type="ORF">O3P69_014207</name>
</gene>
<reference evidence="1 2" key="1">
    <citation type="submission" date="2023-03" db="EMBL/GenBank/DDBJ databases">
        <title>High-quality genome of Scylla paramamosain provides insights in environmental adaptation.</title>
        <authorList>
            <person name="Zhang L."/>
        </authorList>
    </citation>
    <scope>NUCLEOTIDE SEQUENCE [LARGE SCALE GENOMIC DNA]</scope>
    <source>
        <strain evidence="1">LZ_2023a</strain>
        <tissue evidence="1">Muscle</tissue>
    </source>
</reference>
<proteinExistence type="predicted"/>
<dbReference type="AlphaFoldDB" id="A0AAW0SA82"/>
<evidence type="ECO:0000313" key="1">
    <source>
        <dbReference type="EMBL" id="KAK8372001.1"/>
    </source>
</evidence>
<accession>A0AAW0SA82</accession>
<organism evidence="1 2">
    <name type="scientific">Scylla paramamosain</name>
    <name type="common">Mud crab</name>
    <dbReference type="NCBI Taxonomy" id="85552"/>
    <lineage>
        <taxon>Eukaryota</taxon>
        <taxon>Metazoa</taxon>
        <taxon>Ecdysozoa</taxon>
        <taxon>Arthropoda</taxon>
        <taxon>Crustacea</taxon>
        <taxon>Multicrustacea</taxon>
        <taxon>Malacostraca</taxon>
        <taxon>Eumalacostraca</taxon>
        <taxon>Eucarida</taxon>
        <taxon>Decapoda</taxon>
        <taxon>Pleocyemata</taxon>
        <taxon>Brachyura</taxon>
        <taxon>Eubrachyura</taxon>
        <taxon>Portunoidea</taxon>
        <taxon>Portunidae</taxon>
        <taxon>Portuninae</taxon>
        <taxon>Scylla</taxon>
    </lineage>
</organism>